<feature type="domain" description="SANT" evidence="6">
    <location>
        <begin position="212"/>
        <end position="263"/>
    </location>
</feature>
<dbReference type="EMBL" id="JIBK01000002">
    <property type="protein sequence ID" value="POM82133.1"/>
    <property type="molecule type" value="Genomic_DNA"/>
</dbReference>
<proteinExistence type="predicted"/>
<protein>
    <recommendedName>
        <fullName evidence="6">SANT domain-containing protein</fullName>
    </recommendedName>
</protein>
<reference evidence="7 8" key="1">
    <citation type="submission" date="2014-04" db="EMBL/GenBank/DDBJ databases">
        <title>Comparative Genomics of Cryptosporidium Species.</title>
        <authorList>
            <person name="Silva J.C."/>
            <person name="Su Q."/>
            <person name="Chalmers R."/>
            <person name="Chibucos M.C."/>
            <person name="Elwin K."/>
            <person name="Godinez A."/>
            <person name="Guo F."/>
            <person name="Huynh K."/>
            <person name="Orvis J."/>
            <person name="Ott S."/>
            <person name="Sadzewicz L."/>
            <person name="Sengamalay N."/>
            <person name="Shetty A."/>
            <person name="Sun M."/>
            <person name="Tallon L."/>
            <person name="Xiao L."/>
            <person name="Zhang H."/>
            <person name="Fraser C.M."/>
            <person name="Zhu G."/>
            <person name="Kissinger J."/>
            <person name="Widmer G."/>
        </authorList>
    </citation>
    <scope>NUCLEOTIDE SEQUENCE [LARGE SCALE GENOMIC DNA]</scope>
    <source>
        <strain evidence="7 8">UKMEL1</strain>
    </source>
</reference>
<gene>
    <name evidence="7" type="ORF">CmeUKMEL1_00870</name>
</gene>
<dbReference type="PANTHER" id="PTHR10865">
    <property type="entry name" value="METASTASIS-ASSOCIATED PROTEIN AND MESODERM INDUCTION EARLY RESPONSE PROTEIN"/>
    <property type="match status" value="1"/>
</dbReference>
<dbReference type="GO" id="GO:0000122">
    <property type="term" value="P:negative regulation of transcription by RNA polymerase II"/>
    <property type="evidence" value="ECO:0007669"/>
    <property type="project" value="TreeGrafter"/>
</dbReference>
<dbReference type="InterPro" id="IPR009057">
    <property type="entry name" value="Homeodomain-like_sf"/>
</dbReference>
<dbReference type="GO" id="GO:0042826">
    <property type="term" value="F:histone deacetylase binding"/>
    <property type="evidence" value="ECO:0007669"/>
    <property type="project" value="TreeGrafter"/>
</dbReference>
<evidence type="ECO:0000313" key="7">
    <source>
        <dbReference type="EMBL" id="POM82133.1"/>
    </source>
</evidence>
<keyword evidence="2" id="KW-0863">Zinc-finger</keyword>
<dbReference type="OrthoDB" id="2193595at2759"/>
<dbReference type="PROSITE" id="PS51293">
    <property type="entry name" value="SANT"/>
    <property type="match status" value="1"/>
</dbReference>
<evidence type="ECO:0000256" key="4">
    <source>
        <dbReference type="ARBA" id="ARBA00023125"/>
    </source>
</evidence>
<organism evidence="7 8">
    <name type="scientific">Cryptosporidium meleagridis</name>
    <dbReference type="NCBI Taxonomy" id="93969"/>
    <lineage>
        <taxon>Eukaryota</taxon>
        <taxon>Sar</taxon>
        <taxon>Alveolata</taxon>
        <taxon>Apicomplexa</taxon>
        <taxon>Conoidasida</taxon>
        <taxon>Coccidia</taxon>
        <taxon>Eucoccidiorida</taxon>
        <taxon>Eimeriorina</taxon>
        <taxon>Cryptosporidiidae</taxon>
        <taxon>Cryptosporidium</taxon>
    </lineage>
</organism>
<accession>A0A2P4YWI0</accession>
<keyword evidence="3" id="KW-0862">Zinc</keyword>
<dbReference type="Proteomes" id="UP000236928">
    <property type="component" value="Unassembled WGS sequence"/>
</dbReference>
<keyword evidence="5" id="KW-0539">Nucleus</keyword>
<evidence type="ECO:0000256" key="3">
    <source>
        <dbReference type="ARBA" id="ARBA00022833"/>
    </source>
</evidence>
<dbReference type="SMART" id="SM00717">
    <property type="entry name" value="SANT"/>
    <property type="match status" value="1"/>
</dbReference>
<name>A0A2P4YWI0_9CRYT</name>
<evidence type="ECO:0000256" key="1">
    <source>
        <dbReference type="ARBA" id="ARBA00022723"/>
    </source>
</evidence>
<evidence type="ECO:0000259" key="6">
    <source>
        <dbReference type="PROSITE" id="PS51293"/>
    </source>
</evidence>
<evidence type="ECO:0000256" key="2">
    <source>
        <dbReference type="ARBA" id="ARBA00022771"/>
    </source>
</evidence>
<dbReference type="InterPro" id="IPR001005">
    <property type="entry name" value="SANT/Myb"/>
</dbReference>
<dbReference type="PANTHER" id="PTHR10865:SF28">
    <property type="entry name" value="ELM2 DOMAIN-CONTAINING PROTEIN"/>
    <property type="match status" value="1"/>
</dbReference>
<dbReference type="FunFam" id="1.10.10.60:FF:000012">
    <property type="entry name" value="Metastasis-associated 1 family, member 3"/>
    <property type="match status" value="1"/>
</dbReference>
<dbReference type="InterPro" id="IPR017884">
    <property type="entry name" value="SANT_dom"/>
</dbReference>
<dbReference type="GO" id="GO:0008270">
    <property type="term" value="F:zinc ion binding"/>
    <property type="evidence" value="ECO:0007669"/>
    <property type="project" value="UniProtKB-KW"/>
</dbReference>
<dbReference type="GO" id="GO:0003714">
    <property type="term" value="F:transcription corepressor activity"/>
    <property type="evidence" value="ECO:0007669"/>
    <property type="project" value="TreeGrafter"/>
</dbReference>
<dbReference type="InterPro" id="IPR040138">
    <property type="entry name" value="MIER/MTA"/>
</dbReference>
<keyword evidence="1" id="KW-0479">Metal-binding</keyword>
<dbReference type="Gene3D" id="1.10.10.60">
    <property type="entry name" value="Homeodomain-like"/>
    <property type="match status" value="1"/>
</dbReference>
<evidence type="ECO:0000256" key="5">
    <source>
        <dbReference type="ARBA" id="ARBA00023242"/>
    </source>
</evidence>
<dbReference type="AlphaFoldDB" id="A0A2P4YWI0"/>
<evidence type="ECO:0000313" key="8">
    <source>
        <dbReference type="Proteomes" id="UP000236928"/>
    </source>
</evidence>
<comment type="caution">
    <text evidence="7">The sequence shown here is derived from an EMBL/GenBank/DDBJ whole genome shotgun (WGS) entry which is preliminary data.</text>
</comment>
<dbReference type="GO" id="GO:0003677">
    <property type="term" value="F:DNA binding"/>
    <property type="evidence" value="ECO:0007669"/>
    <property type="project" value="UniProtKB-KW"/>
</dbReference>
<dbReference type="SUPFAM" id="SSF46689">
    <property type="entry name" value="Homeodomain-like"/>
    <property type="match status" value="1"/>
</dbReference>
<sequence>MSIAQNMKKNSAGVTLNKSKNCSGHKYSFQGTQNQVDKAAVIKGINSQIQAKTNDQIPKKNITENSNLNDSELNVVTCSHNNSDSSNLALNSSFHLPYSFKEVPEPKIKSELMKKKISKLESYLSLCEELYLGGISKTKSVSEIFQSLIISHNIDHKEQFSAFLKRQSIINGFTKSSTKANSKNSHLQEPVTNAENIISPLQLLTHPFRNKEVIDLWGPHEVILFECGVCKYGKEFDKIQRIIKTKTTKEIVDFYYCIWKRTSRYKAWKSNRQLSEYIFS</sequence>
<dbReference type="VEuPathDB" id="CryptoDB:CmeUKMEL1_00870"/>
<keyword evidence="8" id="KW-1185">Reference proteome</keyword>
<keyword evidence="4" id="KW-0238">DNA-binding</keyword>
<dbReference type="GO" id="GO:0005654">
    <property type="term" value="C:nucleoplasm"/>
    <property type="evidence" value="ECO:0007669"/>
    <property type="project" value="TreeGrafter"/>
</dbReference>